<comment type="caution">
    <text evidence="1">The sequence shown here is derived from an EMBL/GenBank/DDBJ whole genome shotgun (WGS) entry which is preliminary data.</text>
</comment>
<evidence type="ECO:0000313" key="1">
    <source>
        <dbReference type="EMBL" id="KAJ4389006.1"/>
    </source>
</evidence>
<sequence>MKHYSGKHEPLRVYYECPLCPTPLTKRFSTLGIFKPHVDRHFADDDGTKEQKSIAYDICDGTIGPKKWEWDPASRLWPESRLLINWEALEVARGVLRTNFQPVLDLCAPLRHLSKSRYHKLLSWPMDVLYYDRDLTHPSLDSLKLAPYAQKIQTLAIDLELGPGDDPSLAGKVYSLFATITSLRTLYIVVGTPSIAAELRLGEFHLHQHTLQQLPCKDPEVFPWCSLRDFRGQYDGVRDTTSLQKGSDWKGPPTLAAVNDGAIAAGMTDVWLGLARDLGRLTRGTGRRGKVSIRWVSEMKVVEGERVVGL</sequence>
<proteinExistence type="predicted"/>
<name>A0A9W8YQU2_9PEZI</name>
<accession>A0A9W8YQU2</accession>
<organism evidence="1 2">
    <name type="scientific">Gnomoniopsis smithogilvyi</name>
    <dbReference type="NCBI Taxonomy" id="1191159"/>
    <lineage>
        <taxon>Eukaryota</taxon>
        <taxon>Fungi</taxon>
        <taxon>Dikarya</taxon>
        <taxon>Ascomycota</taxon>
        <taxon>Pezizomycotina</taxon>
        <taxon>Sordariomycetes</taxon>
        <taxon>Sordariomycetidae</taxon>
        <taxon>Diaporthales</taxon>
        <taxon>Gnomoniaceae</taxon>
        <taxon>Gnomoniopsis</taxon>
    </lineage>
</organism>
<dbReference type="Proteomes" id="UP001140453">
    <property type="component" value="Unassembled WGS sequence"/>
</dbReference>
<dbReference type="AlphaFoldDB" id="A0A9W8YQU2"/>
<reference evidence="1" key="1">
    <citation type="submission" date="2022-10" db="EMBL/GenBank/DDBJ databases">
        <title>Tapping the CABI collections for fungal endophytes: first genome assemblies for Collariella, Neodidymelliopsis, Ascochyta clinopodiicola, Didymella pomorum, Didymosphaeria variabile, Neocosmospora piperis and Neocucurbitaria cava.</title>
        <authorList>
            <person name="Hill R."/>
        </authorList>
    </citation>
    <scope>NUCLEOTIDE SEQUENCE</scope>
    <source>
        <strain evidence="1">IMI 355082</strain>
    </source>
</reference>
<dbReference type="EMBL" id="JAPEVB010000004">
    <property type="protein sequence ID" value="KAJ4389006.1"/>
    <property type="molecule type" value="Genomic_DNA"/>
</dbReference>
<protein>
    <submittedName>
        <fullName evidence="1">Uncharacterized protein</fullName>
    </submittedName>
</protein>
<gene>
    <name evidence="1" type="ORF">N0V93_006468</name>
</gene>
<keyword evidence="2" id="KW-1185">Reference proteome</keyword>
<evidence type="ECO:0000313" key="2">
    <source>
        <dbReference type="Proteomes" id="UP001140453"/>
    </source>
</evidence>